<evidence type="ECO:0000259" key="5">
    <source>
        <dbReference type="Pfam" id="PF20806"/>
    </source>
</evidence>
<keyword evidence="7" id="KW-1185">Reference proteome</keyword>
<dbReference type="InterPro" id="IPR032695">
    <property type="entry name" value="Integrin_dom_sf"/>
</dbReference>
<evidence type="ECO:0000256" key="2">
    <source>
        <dbReference type="ARBA" id="ARBA00023037"/>
    </source>
</evidence>
<dbReference type="PANTHER" id="PTHR23220:SF122">
    <property type="entry name" value="INTEGRIN ALPHA-PS1"/>
    <property type="match status" value="1"/>
</dbReference>
<dbReference type="GO" id="GO:0098609">
    <property type="term" value="P:cell-cell adhesion"/>
    <property type="evidence" value="ECO:0007669"/>
    <property type="project" value="TreeGrafter"/>
</dbReference>
<evidence type="ECO:0000313" key="6">
    <source>
        <dbReference type="EMBL" id="CAB4012787.1"/>
    </source>
</evidence>
<dbReference type="InterPro" id="IPR048286">
    <property type="entry name" value="Integrin_alpha_Ig-like_3"/>
</dbReference>
<proteinExistence type="predicted"/>
<accession>A0A6S7I6R2</accession>
<dbReference type="Proteomes" id="UP001152795">
    <property type="component" value="Unassembled WGS sequence"/>
</dbReference>
<dbReference type="Gene3D" id="2.60.40.1530">
    <property type="entry name" value="ntegrin, alpha v. Chain A, domain 4"/>
    <property type="match status" value="1"/>
</dbReference>
<dbReference type="Pfam" id="PF20806">
    <property type="entry name" value="Integrin_A_Ig_3"/>
    <property type="match status" value="1"/>
</dbReference>
<dbReference type="GO" id="GO:0005178">
    <property type="term" value="F:integrin binding"/>
    <property type="evidence" value="ECO:0007669"/>
    <property type="project" value="TreeGrafter"/>
</dbReference>
<evidence type="ECO:0000256" key="3">
    <source>
        <dbReference type="ARBA" id="ARBA00023136"/>
    </source>
</evidence>
<name>A0A6S7I6R2_PARCT</name>
<evidence type="ECO:0000256" key="4">
    <source>
        <dbReference type="ARBA" id="ARBA00023180"/>
    </source>
</evidence>
<dbReference type="PANTHER" id="PTHR23220">
    <property type="entry name" value="INTEGRIN ALPHA"/>
    <property type="match status" value="1"/>
</dbReference>
<comment type="subcellular location">
    <subcellularLocation>
        <location evidence="1">Membrane</location>
        <topology evidence="1">Single-pass type I membrane protein</topology>
    </subcellularLocation>
</comment>
<evidence type="ECO:0000256" key="1">
    <source>
        <dbReference type="ARBA" id="ARBA00004479"/>
    </source>
</evidence>
<gene>
    <name evidence="6" type="ORF">PACLA_8A088071</name>
</gene>
<sequence length="180" mass="20262">MFLEQRSRDFFFSQKQFRIERRSPAVNATVSEIFRIQGPLDTNQEVSFRLQYSTVKVTGTKPVLKINVKAIATAGREKDERDNNATAYISVRRDVAMAITGTSVPKLLNYPATAPVLNIKNNNDFSAVNVSAVGPRVTVTFELTNTGESDLQSIQLSISYPLKKFQGKEHEYIVYPIKIE</sequence>
<dbReference type="AlphaFoldDB" id="A0A6S7I6R2"/>
<keyword evidence="3" id="KW-0472">Membrane</keyword>
<keyword evidence="2" id="KW-0401">Integrin</keyword>
<dbReference type="GO" id="GO:0009897">
    <property type="term" value="C:external side of plasma membrane"/>
    <property type="evidence" value="ECO:0007669"/>
    <property type="project" value="TreeGrafter"/>
</dbReference>
<reference evidence="6" key="1">
    <citation type="submission" date="2020-04" db="EMBL/GenBank/DDBJ databases">
        <authorList>
            <person name="Alioto T."/>
            <person name="Alioto T."/>
            <person name="Gomez Garrido J."/>
        </authorList>
    </citation>
    <scope>NUCLEOTIDE SEQUENCE</scope>
    <source>
        <strain evidence="6">A484AB</strain>
    </source>
</reference>
<dbReference type="GO" id="GO:0007229">
    <property type="term" value="P:integrin-mediated signaling pathway"/>
    <property type="evidence" value="ECO:0007669"/>
    <property type="project" value="UniProtKB-KW"/>
</dbReference>
<protein>
    <recommendedName>
        <fullName evidence="5">Integrin alpha third immunoglobulin-like domain-containing protein</fullName>
    </recommendedName>
</protein>
<comment type="caution">
    <text evidence="6">The sequence shown here is derived from an EMBL/GenBank/DDBJ whole genome shotgun (WGS) entry which is preliminary data.</text>
</comment>
<dbReference type="EMBL" id="CACRXK020007632">
    <property type="protein sequence ID" value="CAB4012787.1"/>
    <property type="molecule type" value="Genomic_DNA"/>
</dbReference>
<dbReference type="OrthoDB" id="6014379at2759"/>
<dbReference type="GO" id="GO:0007160">
    <property type="term" value="P:cell-matrix adhesion"/>
    <property type="evidence" value="ECO:0007669"/>
    <property type="project" value="TreeGrafter"/>
</dbReference>
<evidence type="ECO:0000313" key="7">
    <source>
        <dbReference type="Proteomes" id="UP001152795"/>
    </source>
</evidence>
<feature type="domain" description="Integrin alpha third immunoglobulin-like" evidence="5">
    <location>
        <begin position="126"/>
        <end position="179"/>
    </location>
</feature>
<organism evidence="6 7">
    <name type="scientific">Paramuricea clavata</name>
    <name type="common">Red gorgonian</name>
    <name type="synonym">Violescent sea-whip</name>
    <dbReference type="NCBI Taxonomy" id="317549"/>
    <lineage>
        <taxon>Eukaryota</taxon>
        <taxon>Metazoa</taxon>
        <taxon>Cnidaria</taxon>
        <taxon>Anthozoa</taxon>
        <taxon>Octocorallia</taxon>
        <taxon>Malacalcyonacea</taxon>
        <taxon>Plexauridae</taxon>
        <taxon>Paramuricea</taxon>
    </lineage>
</organism>
<feature type="non-terminal residue" evidence="6">
    <location>
        <position position="1"/>
    </location>
</feature>
<dbReference type="SUPFAM" id="SSF69179">
    <property type="entry name" value="Integrin domains"/>
    <property type="match status" value="1"/>
</dbReference>
<keyword evidence="4" id="KW-0325">Glycoprotein</keyword>
<dbReference type="GO" id="GO:0033627">
    <property type="term" value="P:cell adhesion mediated by integrin"/>
    <property type="evidence" value="ECO:0007669"/>
    <property type="project" value="TreeGrafter"/>
</dbReference>
<dbReference type="GO" id="GO:0008305">
    <property type="term" value="C:integrin complex"/>
    <property type="evidence" value="ECO:0007669"/>
    <property type="project" value="TreeGrafter"/>
</dbReference>